<dbReference type="EMBL" id="LSRX01000289">
    <property type="protein sequence ID" value="OLQ01535.1"/>
    <property type="molecule type" value="Genomic_DNA"/>
</dbReference>
<sequence>MSYPFSGALVCFDVCLVSGRAAVISCTESERLQDMQVHIAGVLDLSRDDESPLLQFFKQADSEKEPLDQSTRAAEIVGCTIHVVLQEHPDWYVQKCFSRRRTAQLNWDVDEERTERLSLLPDGQFTYEMRRLAWDEDVGRLAVKEDILHGTGRWRCVLQVGMPGALPQEVLLLEGSASWLSSGRGVTKGIARDEILFRHKDSPLLSGLVGAVQLPDGRPYAMSASTPPFGSSAMSCTVSGALVCFDVCLVSGRAAVISCTESERLQDMQVRIAGVLELGRDDETPLLQFFKQADSQKEPLDQSTRAAEIVGCTIQVVLQEHPDWYVQKCFSRRRTAQLNWDVDELNWDVDEERTERLSLLPDGQFTYEMRRLAWDEVGMPGALPEEVLLLDGSASWLSSGRGGHVRSRIEAREFFVLVASVHFVRDGRPYAMSASTPPFGSSAMSCTVSGALVCFDVCLVSGRAAVISCTESERLQDMQVRIAGVLELGRDDETPLLQFFKQADSQKEPLDQSTRAAEIVGCTIQVVLQEHPDWYVQKCFSRRRTAQLNWDVDEERTERLSLLPDGQFTYEMRRLAWDEDVGRLAVKEDTLHGTGRWRCVLQVGMPGALPEEVLLLDGSASWLSSGRGGRLASQRIRRALPKVVLKEYEISLLLT</sequence>
<reference evidence="2 3" key="1">
    <citation type="submission" date="2016-02" db="EMBL/GenBank/DDBJ databases">
        <title>Genome analysis of coral dinoflagellate symbionts highlights evolutionary adaptations to a symbiotic lifestyle.</title>
        <authorList>
            <person name="Aranda M."/>
            <person name="Li Y."/>
            <person name="Liew Y.J."/>
            <person name="Baumgarten S."/>
            <person name="Simakov O."/>
            <person name="Wilson M."/>
            <person name="Piel J."/>
            <person name="Ashoor H."/>
            <person name="Bougouffa S."/>
            <person name="Bajic V.B."/>
            <person name="Ryu T."/>
            <person name="Ravasi T."/>
            <person name="Bayer T."/>
            <person name="Micklem G."/>
            <person name="Kim H."/>
            <person name="Bhak J."/>
            <person name="Lajeunesse T.C."/>
            <person name="Voolstra C.R."/>
        </authorList>
    </citation>
    <scope>NUCLEOTIDE SEQUENCE [LARGE SCALE GENOMIC DNA]</scope>
    <source>
        <strain evidence="2 3">CCMP2467</strain>
    </source>
</reference>
<feature type="signal peptide" evidence="1">
    <location>
        <begin position="1"/>
        <end position="21"/>
    </location>
</feature>
<feature type="chain" id="PRO_5012954800" description="Ig-like domain-containing protein" evidence="1">
    <location>
        <begin position="22"/>
        <end position="655"/>
    </location>
</feature>
<evidence type="ECO:0008006" key="4">
    <source>
        <dbReference type="Google" id="ProtNLM"/>
    </source>
</evidence>
<proteinExistence type="predicted"/>
<name>A0A1Q9E280_SYMMI</name>
<dbReference type="AlphaFoldDB" id="A0A1Q9E280"/>
<evidence type="ECO:0000256" key="1">
    <source>
        <dbReference type="SAM" id="SignalP"/>
    </source>
</evidence>
<accession>A0A1Q9E280</accession>
<comment type="caution">
    <text evidence="2">The sequence shown here is derived from an EMBL/GenBank/DDBJ whole genome shotgun (WGS) entry which is preliminary data.</text>
</comment>
<dbReference type="Proteomes" id="UP000186817">
    <property type="component" value="Unassembled WGS sequence"/>
</dbReference>
<protein>
    <recommendedName>
        <fullName evidence="4">Ig-like domain-containing protein</fullName>
    </recommendedName>
</protein>
<keyword evidence="3" id="KW-1185">Reference proteome</keyword>
<evidence type="ECO:0000313" key="3">
    <source>
        <dbReference type="Proteomes" id="UP000186817"/>
    </source>
</evidence>
<keyword evidence="1" id="KW-0732">Signal</keyword>
<evidence type="ECO:0000313" key="2">
    <source>
        <dbReference type="EMBL" id="OLQ01535.1"/>
    </source>
</evidence>
<gene>
    <name evidence="2" type="ORF">AK812_SmicGene15735</name>
</gene>
<dbReference type="OrthoDB" id="412789at2759"/>
<organism evidence="2 3">
    <name type="scientific">Symbiodinium microadriaticum</name>
    <name type="common">Dinoflagellate</name>
    <name type="synonym">Zooxanthella microadriatica</name>
    <dbReference type="NCBI Taxonomy" id="2951"/>
    <lineage>
        <taxon>Eukaryota</taxon>
        <taxon>Sar</taxon>
        <taxon>Alveolata</taxon>
        <taxon>Dinophyceae</taxon>
        <taxon>Suessiales</taxon>
        <taxon>Symbiodiniaceae</taxon>
        <taxon>Symbiodinium</taxon>
    </lineage>
</organism>